<dbReference type="AlphaFoldDB" id="A0AAD3D599"/>
<accession>A0AAD3D599</accession>
<evidence type="ECO:0000313" key="1">
    <source>
        <dbReference type="EMBL" id="GFH56800.1"/>
    </source>
</evidence>
<dbReference type="Proteomes" id="UP001054902">
    <property type="component" value="Unassembled WGS sequence"/>
</dbReference>
<proteinExistence type="predicted"/>
<protein>
    <recommendedName>
        <fullName evidence="3">Ankyrin repeat protein</fullName>
    </recommendedName>
</protein>
<sequence length="408" mass="46509">MNIATFQDNLSFIKDIYSKGEWKDKKCRDEILEALEEANSKILNAFCKSVHNLSDHKPSTKSVEKVVTKFPSTLSSLNEDGRLPIQSAVENDATGLDFVVVLAKEGLKHDVGDENARGGLLTVDPKDENGWNTLQCFSNIDTEDSEHSEEYDVRSVNALKQLQRLGLLKKKDIQQYGLLWCSCRNKGRFEYFTSLDPDALLNTKVDNIPWIHDVVDINHLSLALKEGFRYFGSIGGLLFVKNIEGETLLDSSIEYYGTEPMMTMLHELLLPACNYPILHHIFLKAPQHKDVFIQKFPWAYQLRDHNNRSLHQAILAAGPEMMNNNDFLFAALSDDQIRERDPVTTLYPFAAMATGSNADLEKSFYLLRREPGVLDQRVVQRSSNKRKASRLRRSSRKKRKVELFNAVP</sequence>
<organism evidence="1 2">
    <name type="scientific">Chaetoceros tenuissimus</name>
    <dbReference type="NCBI Taxonomy" id="426638"/>
    <lineage>
        <taxon>Eukaryota</taxon>
        <taxon>Sar</taxon>
        <taxon>Stramenopiles</taxon>
        <taxon>Ochrophyta</taxon>
        <taxon>Bacillariophyta</taxon>
        <taxon>Coscinodiscophyceae</taxon>
        <taxon>Chaetocerotophycidae</taxon>
        <taxon>Chaetocerotales</taxon>
        <taxon>Chaetocerotaceae</taxon>
        <taxon>Chaetoceros</taxon>
    </lineage>
</organism>
<evidence type="ECO:0008006" key="3">
    <source>
        <dbReference type="Google" id="ProtNLM"/>
    </source>
</evidence>
<reference evidence="1 2" key="1">
    <citation type="journal article" date="2021" name="Sci. Rep.">
        <title>The genome of the diatom Chaetoceros tenuissimus carries an ancient integrated fragment of an extant virus.</title>
        <authorList>
            <person name="Hongo Y."/>
            <person name="Kimura K."/>
            <person name="Takaki Y."/>
            <person name="Yoshida Y."/>
            <person name="Baba S."/>
            <person name="Kobayashi G."/>
            <person name="Nagasaki K."/>
            <person name="Hano T."/>
            <person name="Tomaru Y."/>
        </authorList>
    </citation>
    <scope>NUCLEOTIDE SEQUENCE [LARGE SCALE GENOMIC DNA]</scope>
    <source>
        <strain evidence="1 2">NIES-3715</strain>
    </source>
</reference>
<comment type="caution">
    <text evidence="1">The sequence shown here is derived from an EMBL/GenBank/DDBJ whole genome shotgun (WGS) entry which is preliminary data.</text>
</comment>
<evidence type="ECO:0000313" key="2">
    <source>
        <dbReference type="Proteomes" id="UP001054902"/>
    </source>
</evidence>
<keyword evidence="2" id="KW-1185">Reference proteome</keyword>
<gene>
    <name evidence="1" type="ORF">CTEN210_13276</name>
</gene>
<dbReference type="EMBL" id="BLLK01000056">
    <property type="protein sequence ID" value="GFH56800.1"/>
    <property type="molecule type" value="Genomic_DNA"/>
</dbReference>
<name>A0AAD3D599_9STRA</name>